<dbReference type="InterPro" id="IPR019635">
    <property type="entry name" value="DUF2500"/>
</dbReference>
<sequence>MSKPPLFFIIIIALIVVAASFRFVQQRREKAANEAAPLQQKQVVVSNKREKPVNDRRSRQQEVSPAGISMRYEASFKPLNGGLEKTFRLQAQQYHALTVGDQGTLNYKGTRFVGFVSRTPDNE</sequence>
<protein>
    <submittedName>
        <fullName evidence="3">DUF2500 domain-containing protein</fullName>
    </submittedName>
</protein>
<feature type="transmembrane region" description="Helical" evidence="2">
    <location>
        <begin position="6"/>
        <end position="24"/>
    </location>
</feature>
<evidence type="ECO:0000256" key="1">
    <source>
        <dbReference type="SAM" id="MobiDB-lite"/>
    </source>
</evidence>
<name>A0A750QCP3_SALER</name>
<feature type="compositionally biased region" description="Basic and acidic residues" evidence="1">
    <location>
        <begin position="47"/>
        <end position="60"/>
    </location>
</feature>
<keyword evidence="2" id="KW-0472">Membrane</keyword>
<comment type="caution">
    <text evidence="3">The sequence shown here is derived from an EMBL/GenBank/DDBJ whole genome shotgun (WGS) entry which is preliminary data.</text>
</comment>
<proteinExistence type="predicted"/>
<dbReference type="EMBL" id="DAAVZI010000006">
    <property type="protein sequence ID" value="HAF6425560.1"/>
    <property type="molecule type" value="Genomic_DNA"/>
</dbReference>
<keyword evidence="2" id="KW-0812">Transmembrane</keyword>
<reference evidence="3" key="2">
    <citation type="submission" date="2020-02" db="EMBL/GenBank/DDBJ databases">
        <authorList>
            <consortium name="NCBI Pathogen Detection Project"/>
        </authorList>
    </citation>
    <scope>NUCLEOTIDE SEQUENCE</scope>
    <source>
        <strain evidence="3">MA.GW_S01575-07</strain>
    </source>
</reference>
<evidence type="ECO:0000313" key="3">
    <source>
        <dbReference type="EMBL" id="HAF6425560.1"/>
    </source>
</evidence>
<gene>
    <name evidence="3" type="ORF">G9A28_002557</name>
</gene>
<feature type="region of interest" description="Disordered" evidence="1">
    <location>
        <begin position="45"/>
        <end position="65"/>
    </location>
</feature>
<accession>A0A750QCP3</accession>
<keyword evidence="2" id="KW-1133">Transmembrane helix</keyword>
<dbReference type="Gene3D" id="2.40.50.660">
    <property type="match status" value="1"/>
</dbReference>
<organism evidence="3">
    <name type="scientific">Salmonella enterica</name>
    <name type="common">Salmonella choleraesuis</name>
    <dbReference type="NCBI Taxonomy" id="28901"/>
    <lineage>
        <taxon>Bacteria</taxon>
        <taxon>Pseudomonadati</taxon>
        <taxon>Pseudomonadota</taxon>
        <taxon>Gammaproteobacteria</taxon>
        <taxon>Enterobacterales</taxon>
        <taxon>Enterobacteriaceae</taxon>
        <taxon>Salmonella</taxon>
    </lineage>
</organism>
<evidence type="ECO:0000256" key="2">
    <source>
        <dbReference type="SAM" id="Phobius"/>
    </source>
</evidence>
<reference evidence="3" key="1">
    <citation type="journal article" date="2018" name="Genome Biol.">
        <title>SKESA: strategic k-mer extension for scrupulous assemblies.</title>
        <authorList>
            <person name="Souvorov A."/>
            <person name="Agarwala R."/>
            <person name="Lipman D.J."/>
        </authorList>
    </citation>
    <scope>NUCLEOTIDE SEQUENCE</scope>
    <source>
        <strain evidence="3">MA.GW_S01575-07</strain>
    </source>
</reference>
<dbReference type="Pfam" id="PF10694">
    <property type="entry name" value="DUF2500"/>
    <property type="match status" value="1"/>
</dbReference>
<dbReference type="AlphaFoldDB" id="A0A750QCP3"/>